<dbReference type="PANTHER" id="PTHR22904:SF536">
    <property type="entry name" value="HSP70-HSP90 ORGANIZING PROTEIN 1-RELATED"/>
    <property type="match status" value="1"/>
</dbReference>
<dbReference type="AlphaFoldDB" id="A0A8S9KDL7"/>
<gene>
    <name evidence="3" type="ORF">F2Q70_00044197</name>
</gene>
<keyword evidence="1" id="KW-0677">Repeat</keyword>
<dbReference type="Gene3D" id="1.25.40.10">
    <property type="entry name" value="Tetratricopeptide repeat domain"/>
    <property type="match status" value="1"/>
</dbReference>
<dbReference type="SUPFAM" id="SSF48452">
    <property type="entry name" value="TPR-like"/>
    <property type="match status" value="1"/>
</dbReference>
<name>A0A8S9KDL7_BRACR</name>
<dbReference type="GO" id="GO:0051879">
    <property type="term" value="F:Hsp90 protein binding"/>
    <property type="evidence" value="ECO:0007669"/>
    <property type="project" value="TreeGrafter"/>
</dbReference>
<accession>A0A8S9KDL7</accession>
<dbReference type="EMBL" id="QGKY02000164">
    <property type="protein sequence ID" value="KAF2592515.1"/>
    <property type="molecule type" value="Genomic_DNA"/>
</dbReference>
<evidence type="ECO:0000256" key="1">
    <source>
        <dbReference type="ARBA" id="ARBA00022737"/>
    </source>
</evidence>
<organism evidence="3">
    <name type="scientific">Brassica cretica</name>
    <name type="common">Mustard</name>
    <dbReference type="NCBI Taxonomy" id="69181"/>
    <lineage>
        <taxon>Eukaryota</taxon>
        <taxon>Viridiplantae</taxon>
        <taxon>Streptophyta</taxon>
        <taxon>Embryophyta</taxon>
        <taxon>Tracheophyta</taxon>
        <taxon>Spermatophyta</taxon>
        <taxon>Magnoliopsida</taxon>
        <taxon>eudicotyledons</taxon>
        <taxon>Gunneridae</taxon>
        <taxon>Pentapetalae</taxon>
        <taxon>rosids</taxon>
        <taxon>malvids</taxon>
        <taxon>Brassicales</taxon>
        <taxon>Brassicaceae</taxon>
        <taxon>Brassiceae</taxon>
        <taxon>Brassica</taxon>
    </lineage>
</organism>
<evidence type="ECO:0000256" key="2">
    <source>
        <dbReference type="ARBA" id="ARBA00022803"/>
    </source>
</evidence>
<reference evidence="3" key="1">
    <citation type="submission" date="2019-12" db="EMBL/GenBank/DDBJ databases">
        <title>Genome sequencing and annotation of Brassica cretica.</title>
        <authorList>
            <person name="Studholme D.J."/>
            <person name="Sarris P.F."/>
        </authorList>
    </citation>
    <scope>NUCLEOTIDE SEQUENCE</scope>
    <source>
        <strain evidence="3">PFS-102/07</strain>
        <tissue evidence="3">Leaf</tissue>
    </source>
</reference>
<sequence length="64" mass="7542">MIGFYHPDVVTVRHSTEAIKRNPKDPRDAEKCIKIDPTFSKGYSRKIAVQFFIKEYENSMDTYQ</sequence>
<protein>
    <submittedName>
        <fullName evidence="3">Uncharacterized protein</fullName>
    </submittedName>
</protein>
<dbReference type="PANTHER" id="PTHR22904">
    <property type="entry name" value="TPR REPEAT CONTAINING PROTEIN"/>
    <property type="match status" value="1"/>
</dbReference>
<dbReference type="InterPro" id="IPR011990">
    <property type="entry name" value="TPR-like_helical_dom_sf"/>
</dbReference>
<comment type="caution">
    <text evidence="3">The sequence shown here is derived from an EMBL/GenBank/DDBJ whole genome shotgun (WGS) entry which is preliminary data.</text>
</comment>
<proteinExistence type="predicted"/>
<evidence type="ECO:0000313" key="3">
    <source>
        <dbReference type="EMBL" id="KAF2592515.1"/>
    </source>
</evidence>
<keyword evidence="2" id="KW-0802">TPR repeat</keyword>